<dbReference type="GeneID" id="105680431"/>
<dbReference type="RefSeq" id="XP_033175430.1">
    <property type="nucleotide sequence ID" value="XM_033319539.1"/>
</dbReference>
<proteinExistence type="predicted"/>
<keyword evidence="1" id="KW-1185">Reference proteome</keyword>
<reference evidence="2" key="1">
    <citation type="submission" date="2025-08" db="UniProtKB">
        <authorList>
            <consortium name="RefSeq"/>
        </authorList>
    </citation>
    <scope>IDENTIFICATION</scope>
</reference>
<evidence type="ECO:0000313" key="1">
    <source>
        <dbReference type="Proteomes" id="UP000515180"/>
    </source>
</evidence>
<accession>A0A6P8KXC7</accession>
<dbReference type="Proteomes" id="UP000515180">
    <property type="component" value="Unplaced"/>
</dbReference>
<dbReference type="AlphaFoldDB" id="A0A6P8KXC7"/>
<protein>
    <submittedName>
        <fullName evidence="2">Uncharacterized protein LOC105680431</fullName>
    </submittedName>
</protein>
<name>A0A6P8KXC7_BOMIM</name>
<evidence type="ECO:0000313" key="2">
    <source>
        <dbReference type="RefSeq" id="XP_033175430.1"/>
    </source>
</evidence>
<gene>
    <name evidence="2" type="primary">LOC105680431</name>
</gene>
<organism evidence="1 2">
    <name type="scientific">Bombus impatiens</name>
    <name type="common">Bumblebee</name>
    <dbReference type="NCBI Taxonomy" id="132113"/>
    <lineage>
        <taxon>Eukaryota</taxon>
        <taxon>Metazoa</taxon>
        <taxon>Ecdysozoa</taxon>
        <taxon>Arthropoda</taxon>
        <taxon>Hexapoda</taxon>
        <taxon>Insecta</taxon>
        <taxon>Pterygota</taxon>
        <taxon>Neoptera</taxon>
        <taxon>Endopterygota</taxon>
        <taxon>Hymenoptera</taxon>
        <taxon>Apocrita</taxon>
        <taxon>Aculeata</taxon>
        <taxon>Apoidea</taxon>
        <taxon>Anthophila</taxon>
        <taxon>Apidae</taxon>
        <taxon>Bombus</taxon>
        <taxon>Pyrobombus</taxon>
    </lineage>
</organism>
<sequence>MILMAGVLCSLLSKSRLRQRAIRSRVNTGAPYRTRERTTPLYTQRTPTPAPIFGSKPHKALAAAITLETKSLKCGPNVHCLLIVIQNSCAYPCRYAERHTSSYEVADNLNMSLILNHSLRGILLHIKVIFHEEEEQSACLQRIYIFRRS</sequence>